<name>A0ABP1PGU9_XYLVO</name>
<reference evidence="1 2" key="1">
    <citation type="submission" date="2024-08" db="EMBL/GenBank/DDBJ databases">
        <authorList>
            <person name="Will J Nash"/>
            <person name="Angela Man"/>
            <person name="Seanna McTaggart"/>
            <person name="Kendall Baker"/>
            <person name="Tom Barker"/>
            <person name="Leah Catchpole"/>
            <person name="Alex Durrant"/>
            <person name="Karim Gharbi"/>
            <person name="Naomi Irish"/>
            <person name="Gemy Kaithakottil"/>
            <person name="Debby Ku"/>
            <person name="Aaliyah Providence"/>
            <person name="Felix Shaw"/>
            <person name="David Swarbreck"/>
            <person name="Chris Watkins"/>
            <person name="Ann M. McCartney"/>
            <person name="Giulio Formenti"/>
            <person name="Alice Mouton"/>
            <person name="Noel Vella"/>
            <person name="Bjorn M von Reumont"/>
            <person name="Adriana Vella"/>
            <person name="Wilfried Haerty"/>
        </authorList>
    </citation>
    <scope>NUCLEOTIDE SEQUENCE [LARGE SCALE GENOMIC DNA]</scope>
</reference>
<protein>
    <submittedName>
        <fullName evidence="1">Uncharacterized protein</fullName>
    </submittedName>
</protein>
<keyword evidence="2" id="KW-1185">Reference proteome</keyword>
<proteinExistence type="predicted"/>
<comment type="caution">
    <text evidence="1">The sequence shown here is derived from an EMBL/GenBank/DDBJ whole genome shotgun (WGS) entry which is preliminary data.</text>
</comment>
<organism evidence="1 2">
    <name type="scientific">Xylocopa violacea</name>
    <name type="common">Violet carpenter bee</name>
    <name type="synonym">Apis violacea</name>
    <dbReference type="NCBI Taxonomy" id="135666"/>
    <lineage>
        <taxon>Eukaryota</taxon>
        <taxon>Metazoa</taxon>
        <taxon>Ecdysozoa</taxon>
        <taxon>Arthropoda</taxon>
        <taxon>Hexapoda</taxon>
        <taxon>Insecta</taxon>
        <taxon>Pterygota</taxon>
        <taxon>Neoptera</taxon>
        <taxon>Endopterygota</taxon>
        <taxon>Hymenoptera</taxon>
        <taxon>Apocrita</taxon>
        <taxon>Aculeata</taxon>
        <taxon>Apoidea</taxon>
        <taxon>Anthophila</taxon>
        <taxon>Apidae</taxon>
        <taxon>Xylocopa</taxon>
        <taxon>Xylocopa</taxon>
    </lineage>
</organism>
<dbReference type="Proteomes" id="UP001642520">
    <property type="component" value="Unassembled WGS sequence"/>
</dbReference>
<gene>
    <name evidence="1" type="ORF">XYLVIOL_LOCUS10697</name>
</gene>
<dbReference type="EMBL" id="CAXAJV020001301">
    <property type="protein sequence ID" value="CAL7951786.1"/>
    <property type="molecule type" value="Genomic_DNA"/>
</dbReference>
<accession>A0ABP1PGU9</accession>
<evidence type="ECO:0000313" key="1">
    <source>
        <dbReference type="EMBL" id="CAL7951786.1"/>
    </source>
</evidence>
<sequence length="250" mass="28971">METTVSNTNLLANIIKKILQCFEEWNLKSSIRKKKYSHIDITLSRNYTKHYIIQVTNYGQSTNDVLSFSTKIFLNFATTNIIFENSIIATVYNQCADNDCPEILNVHFGQNRLSLVRITNDTNNVSFIHQKEYLSFVLKDKLDISELETFMGIILEEIVLLQQLNLNVKFTVQVDKKMLYNNYITLDNDYKMCQMLATALTHIIKQSLDIEFKKKCFSMLNVENSHEVEVGLMTKLLPLIHTNYIFPSGS</sequence>
<evidence type="ECO:0000313" key="2">
    <source>
        <dbReference type="Proteomes" id="UP001642520"/>
    </source>
</evidence>